<dbReference type="Gene3D" id="1.10.287.470">
    <property type="entry name" value="Helix hairpin bin"/>
    <property type="match status" value="1"/>
</dbReference>
<dbReference type="GO" id="GO:0015562">
    <property type="term" value="F:efflux transmembrane transporter activity"/>
    <property type="evidence" value="ECO:0007669"/>
    <property type="project" value="TreeGrafter"/>
</dbReference>
<dbReference type="PANTHER" id="PTHR30469:SF15">
    <property type="entry name" value="HLYD FAMILY OF SECRETION PROTEINS"/>
    <property type="match status" value="1"/>
</dbReference>
<comment type="similarity">
    <text evidence="1">Belongs to the membrane fusion protein (MFP) (TC 8.A.1) family.</text>
</comment>
<dbReference type="NCBIfam" id="TIGR01730">
    <property type="entry name" value="RND_mfp"/>
    <property type="match status" value="1"/>
</dbReference>
<feature type="chain" id="PRO_5024922507" evidence="2">
    <location>
        <begin position="21"/>
        <end position="234"/>
    </location>
</feature>
<keyword evidence="2" id="KW-0732">Signal</keyword>
<organism evidence="4">
    <name type="scientific">uncultured Helicobacter sp</name>
    <dbReference type="NCBI Taxonomy" id="175537"/>
    <lineage>
        <taxon>Bacteria</taxon>
        <taxon>Pseudomonadati</taxon>
        <taxon>Campylobacterota</taxon>
        <taxon>Epsilonproteobacteria</taxon>
        <taxon>Campylobacterales</taxon>
        <taxon>Helicobacteraceae</taxon>
        <taxon>Helicobacter</taxon>
        <taxon>environmental samples</taxon>
    </lineage>
</organism>
<feature type="domain" description="CzcB-like barrel-sandwich hybrid" evidence="3">
    <location>
        <begin position="39"/>
        <end position="157"/>
    </location>
</feature>
<dbReference type="GO" id="GO:1990281">
    <property type="term" value="C:efflux pump complex"/>
    <property type="evidence" value="ECO:0007669"/>
    <property type="project" value="TreeGrafter"/>
</dbReference>
<dbReference type="AlphaFoldDB" id="A0A650EKJ7"/>
<name>A0A650EKJ7_9HELI</name>
<dbReference type="EMBL" id="MN577567">
    <property type="protein sequence ID" value="QGT49962.1"/>
    <property type="molecule type" value="Genomic_DNA"/>
</dbReference>
<dbReference type="SUPFAM" id="SSF111369">
    <property type="entry name" value="HlyD-like secretion proteins"/>
    <property type="match status" value="1"/>
</dbReference>
<evidence type="ECO:0000256" key="1">
    <source>
        <dbReference type="ARBA" id="ARBA00009477"/>
    </source>
</evidence>
<sequence length="234" mass="26330">MKKMFRVVLVCLMFVSFAKAEDVYAIFNAEAIQDADLKLAVSGIVNEIFVDVGSEVHKGDKLLTLYSQDLEAQVIALEHQYTFAKKQYERYNRSGGAVDRNTLDRYRSEFKKLEADYNYHRVMLNKTILRAPFDGVVASKDVDLGEGVSANSTTLFRVISKEVKLVLEFDFKYVSKIKVGDTFDFSIDGRKETMSAKISKIYPTASTTNRKVKAEALVSGVIPGTFGDGYIRIK</sequence>
<dbReference type="PANTHER" id="PTHR30469">
    <property type="entry name" value="MULTIDRUG RESISTANCE PROTEIN MDTA"/>
    <property type="match status" value="1"/>
</dbReference>
<proteinExistence type="inferred from homology"/>
<dbReference type="Pfam" id="PF25973">
    <property type="entry name" value="BSH_CzcB"/>
    <property type="match status" value="1"/>
</dbReference>
<dbReference type="Gene3D" id="2.40.30.170">
    <property type="match status" value="1"/>
</dbReference>
<dbReference type="InterPro" id="IPR058647">
    <property type="entry name" value="BSH_CzcB-like"/>
</dbReference>
<feature type="signal peptide" evidence="2">
    <location>
        <begin position="1"/>
        <end position="20"/>
    </location>
</feature>
<reference evidence="4" key="1">
    <citation type="journal article" date="2020" name="J. ISSAAS">
        <title>Lactobacilli and other gastrointestinal microbiota of Peromyscus leucopus, reservoir host for agents of Lyme disease and other zoonoses in North America.</title>
        <authorList>
            <person name="Milovic A."/>
            <person name="Bassam K."/>
            <person name="Shao H."/>
            <person name="Chatzistamou I."/>
            <person name="Tufts D.M."/>
            <person name="Diuk-Wasser M."/>
            <person name="Barbour A.G."/>
        </authorList>
    </citation>
    <scope>NUCLEOTIDE SEQUENCE</scope>
    <source>
        <strain evidence="4">LL4</strain>
    </source>
</reference>
<accession>A0A650EKJ7</accession>
<evidence type="ECO:0000313" key="4">
    <source>
        <dbReference type="EMBL" id="QGT49962.1"/>
    </source>
</evidence>
<protein>
    <submittedName>
        <fullName evidence="4">Membrane protein</fullName>
    </submittedName>
</protein>
<evidence type="ECO:0000259" key="3">
    <source>
        <dbReference type="Pfam" id="PF25973"/>
    </source>
</evidence>
<dbReference type="InterPro" id="IPR006143">
    <property type="entry name" value="RND_pump_MFP"/>
</dbReference>
<dbReference type="Gene3D" id="2.40.50.100">
    <property type="match status" value="1"/>
</dbReference>
<gene>
    <name evidence="4" type="ORF">Helico4rc_0810</name>
</gene>
<evidence type="ECO:0000256" key="2">
    <source>
        <dbReference type="SAM" id="SignalP"/>
    </source>
</evidence>